<sequence>MVGAFDWGELLTPIGTSAKDTGPVLAHNAMIRGMVDFVELDGLISEQGSLGEVSPYAARTLVALLSNGLFQNYEAMYSPLNLLRMSCNHGIIWCSVTNAEQDLCQLTHEIIVRHSCIYLRHIEYAPDDELESLLYLVSGIAGVESSVIPTLLEKRENAVGRRAELLDVAIEDAFHFKREQEVDPTPCLNFDMKANESPPGWKMTAYGYFPQELRFVPSKVRPRCGFGHLHRVLQMTAQVEPSVVPRLQAEWERATGERAELLADSLKEARLAVREQHFGDPWDCYDFSLTESDT</sequence>
<proteinExistence type="predicted"/>
<evidence type="ECO:0000313" key="1">
    <source>
        <dbReference type="EMBL" id="TWJ12309.1"/>
    </source>
</evidence>
<dbReference type="EMBL" id="VLLL01000006">
    <property type="protein sequence ID" value="TWJ12309.1"/>
    <property type="molecule type" value="Genomic_DNA"/>
</dbReference>
<name>A0A562V329_9ACTN</name>
<dbReference type="Proteomes" id="UP000321617">
    <property type="component" value="Unassembled WGS sequence"/>
</dbReference>
<accession>A0A562V329</accession>
<gene>
    <name evidence="1" type="ORF">LX16_3065</name>
</gene>
<comment type="caution">
    <text evidence="1">The sequence shown here is derived from an EMBL/GenBank/DDBJ whole genome shotgun (WGS) entry which is preliminary data.</text>
</comment>
<reference evidence="1 2" key="1">
    <citation type="journal article" date="2013" name="Stand. Genomic Sci.">
        <title>Genomic Encyclopedia of Type Strains, Phase I: The one thousand microbial genomes (KMG-I) project.</title>
        <authorList>
            <person name="Kyrpides N.C."/>
            <person name="Woyke T."/>
            <person name="Eisen J.A."/>
            <person name="Garrity G."/>
            <person name="Lilburn T.G."/>
            <person name="Beck B.J."/>
            <person name="Whitman W.B."/>
            <person name="Hugenholtz P."/>
            <person name="Klenk H.P."/>
        </authorList>
    </citation>
    <scope>NUCLEOTIDE SEQUENCE [LARGE SCALE GENOMIC DNA]</scope>
    <source>
        <strain evidence="1 2">DSM 45044</strain>
    </source>
</reference>
<organism evidence="1 2">
    <name type="scientific">Stackebrandtia albiflava</name>
    <dbReference type="NCBI Taxonomy" id="406432"/>
    <lineage>
        <taxon>Bacteria</taxon>
        <taxon>Bacillati</taxon>
        <taxon>Actinomycetota</taxon>
        <taxon>Actinomycetes</taxon>
        <taxon>Glycomycetales</taxon>
        <taxon>Glycomycetaceae</taxon>
        <taxon>Stackebrandtia</taxon>
    </lineage>
</organism>
<dbReference type="AlphaFoldDB" id="A0A562V329"/>
<evidence type="ECO:0000313" key="2">
    <source>
        <dbReference type="Proteomes" id="UP000321617"/>
    </source>
</evidence>
<keyword evidence="2" id="KW-1185">Reference proteome</keyword>
<protein>
    <submittedName>
        <fullName evidence="1">Uncharacterized protein</fullName>
    </submittedName>
</protein>